<proteinExistence type="predicted"/>
<gene>
    <name evidence="1" type="ORF">QFC19_000029</name>
</gene>
<accession>A0ACC2WRW6</accession>
<evidence type="ECO:0000313" key="1">
    <source>
        <dbReference type="EMBL" id="KAJ9113836.1"/>
    </source>
</evidence>
<organism evidence="1 2">
    <name type="scientific">Naganishia cerealis</name>
    <dbReference type="NCBI Taxonomy" id="610337"/>
    <lineage>
        <taxon>Eukaryota</taxon>
        <taxon>Fungi</taxon>
        <taxon>Dikarya</taxon>
        <taxon>Basidiomycota</taxon>
        <taxon>Agaricomycotina</taxon>
        <taxon>Tremellomycetes</taxon>
        <taxon>Filobasidiales</taxon>
        <taxon>Filobasidiaceae</taxon>
        <taxon>Naganishia</taxon>
    </lineage>
</organism>
<sequence length="599" mass="63619">MEFFAAYPPAKTLVTARPFDAGSRTRPDAFADRNDDRRASASSMNKKPAAAPMRLKRTASSAAAEPPRMKNADQLLAKWNKVSQPESDDSDDLNLDFSQERQGRPIKPYPRRSESQTSPPRAKRKSTSYPDMTANHSSSGKHTRKPASFPAADADATDSEAYMVLSQDMEYIASSVPSKNLRLEVSIGVGDGASLADSEGEPSLSTTVTRLDFRSGNKTKKNQSSKSGILPVLRLPISIAYSSDEEGGVRDDSFLQVLGRSAQRKMTAMTVGTKTSSGKGNSKNSMVDGNKSGTGKNKAGRRAAAIDPPRTSNGTGKGKPKGNAKSQGKVIVSTSEESSDDDSDDDVPALRFDRDDYSEPTPRPKKRPMEAAKATTAGVSGRKRKIRHLQDDSNGIASSDDDTDQRSTPMQRRKLDVGGTSAAIARAGGSRSAKGSTLESGKRVSTVTRRGTIQSRARSTTPPPSSSQKTAPHPLLGAATSTTTGKGKDPLRKVTLPDGFPSPMRAPIRPNERLLRAAAAESSSSSSSSSPSRPRAGKSQEGNKERAPDVGPNGGSGDRVVAHPLGCGNRVKMLPVFECVPADAPTLQLSMEKVPQLIG</sequence>
<reference evidence="1" key="1">
    <citation type="submission" date="2023-04" db="EMBL/GenBank/DDBJ databases">
        <title>Draft Genome sequencing of Naganishia species isolated from polar environments using Oxford Nanopore Technology.</title>
        <authorList>
            <person name="Leo P."/>
            <person name="Venkateswaran K."/>
        </authorList>
    </citation>
    <scope>NUCLEOTIDE SEQUENCE</scope>
    <source>
        <strain evidence="1">MNA-CCFEE 5261</strain>
    </source>
</reference>
<name>A0ACC2WRW6_9TREE</name>
<dbReference type="Proteomes" id="UP001241377">
    <property type="component" value="Unassembled WGS sequence"/>
</dbReference>
<comment type="caution">
    <text evidence="1">The sequence shown here is derived from an EMBL/GenBank/DDBJ whole genome shotgun (WGS) entry which is preliminary data.</text>
</comment>
<evidence type="ECO:0000313" key="2">
    <source>
        <dbReference type="Proteomes" id="UP001241377"/>
    </source>
</evidence>
<dbReference type="EMBL" id="JASBWR010000001">
    <property type="protein sequence ID" value="KAJ9113836.1"/>
    <property type="molecule type" value="Genomic_DNA"/>
</dbReference>
<protein>
    <submittedName>
        <fullName evidence="1">Uncharacterized protein</fullName>
    </submittedName>
</protein>
<keyword evidence="2" id="KW-1185">Reference proteome</keyword>